<dbReference type="Gene3D" id="3.30.428.10">
    <property type="entry name" value="HIT-like"/>
    <property type="match status" value="1"/>
</dbReference>
<dbReference type="GO" id="GO:0000166">
    <property type="term" value="F:nucleotide binding"/>
    <property type="evidence" value="ECO:0007669"/>
    <property type="project" value="UniProtKB-KW"/>
</dbReference>
<evidence type="ECO:0000256" key="4">
    <source>
        <dbReference type="ARBA" id="ARBA00025764"/>
    </source>
</evidence>
<gene>
    <name evidence="10" type="primary">LOC115632855</name>
</gene>
<evidence type="ECO:0000256" key="5">
    <source>
        <dbReference type="ARBA" id="ARBA00039802"/>
    </source>
</evidence>
<dbReference type="PANTHER" id="PTHR12486:SF5">
    <property type="entry name" value="ADENOSINE 5'-MONOPHOSPHORAMIDASE HINT3"/>
    <property type="match status" value="1"/>
</dbReference>
<sequence length="141" mass="16239">MAPPSCIFCDISSGKVPQTKLEVETDEYVIFKDIKPASTYHYLAVPKQHYESLEVLNKSHDGLITRMEDGLKKFLVSKNINTSDALFGFHLPPFITVKHLHMHAIAPRSEIGIIYRMVFRPSTPWFKTVSESRDYLKRNEL</sequence>
<evidence type="ECO:0000256" key="3">
    <source>
        <dbReference type="ARBA" id="ARBA00024472"/>
    </source>
</evidence>
<evidence type="ECO:0000256" key="6">
    <source>
        <dbReference type="ARBA" id="ARBA00042361"/>
    </source>
</evidence>
<dbReference type="Proteomes" id="UP000504634">
    <property type="component" value="Unplaced"/>
</dbReference>
<organism evidence="9 10">
    <name type="scientific">Drosophila lebanonensis</name>
    <name type="common">Fruit fly</name>
    <name type="synonym">Scaptodrosophila lebanonensis</name>
    <dbReference type="NCBI Taxonomy" id="7225"/>
    <lineage>
        <taxon>Eukaryota</taxon>
        <taxon>Metazoa</taxon>
        <taxon>Ecdysozoa</taxon>
        <taxon>Arthropoda</taxon>
        <taxon>Hexapoda</taxon>
        <taxon>Insecta</taxon>
        <taxon>Pterygota</taxon>
        <taxon>Neoptera</taxon>
        <taxon>Endopterygota</taxon>
        <taxon>Diptera</taxon>
        <taxon>Brachycera</taxon>
        <taxon>Muscomorpha</taxon>
        <taxon>Ephydroidea</taxon>
        <taxon>Drosophilidae</taxon>
        <taxon>Scaptodrosophila</taxon>
    </lineage>
</organism>
<dbReference type="InterPro" id="IPR011146">
    <property type="entry name" value="HIT-like"/>
</dbReference>
<feature type="short sequence motif" description="Histidine triad motif" evidence="7">
    <location>
        <begin position="99"/>
        <end position="103"/>
    </location>
</feature>
<dbReference type="Pfam" id="PF11969">
    <property type="entry name" value="DcpS_C"/>
    <property type="match status" value="1"/>
</dbReference>
<name>A0A6J2UCX9_DROLE</name>
<evidence type="ECO:0000256" key="2">
    <source>
        <dbReference type="ARBA" id="ARBA00022801"/>
    </source>
</evidence>
<evidence type="ECO:0000313" key="9">
    <source>
        <dbReference type="Proteomes" id="UP000504634"/>
    </source>
</evidence>
<keyword evidence="2" id="KW-0378">Hydrolase</keyword>
<dbReference type="AlphaFoldDB" id="A0A6J2UCX9"/>
<dbReference type="GO" id="GO:0016787">
    <property type="term" value="F:hydrolase activity"/>
    <property type="evidence" value="ECO:0007669"/>
    <property type="project" value="UniProtKB-KW"/>
</dbReference>
<dbReference type="PANTHER" id="PTHR12486">
    <property type="entry name" value="APRATAXIN-RELATED"/>
    <property type="match status" value="1"/>
</dbReference>
<dbReference type="InterPro" id="IPR036265">
    <property type="entry name" value="HIT-like_sf"/>
</dbReference>
<reference evidence="10" key="1">
    <citation type="submission" date="2025-08" db="UniProtKB">
        <authorList>
            <consortium name="RefSeq"/>
        </authorList>
    </citation>
    <scope>IDENTIFICATION</scope>
    <source>
        <strain evidence="10">11010-0011.00</strain>
        <tissue evidence="10">Whole body</tissue>
    </source>
</reference>
<keyword evidence="9" id="KW-1185">Reference proteome</keyword>
<accession>A0A6J2UCX9</accession>
<comment type="similarity">
    <text evidence="4">Belongs to the HINT family.</text>
</comment>
<comment type="catalytic activity">
    <reaction evidence="3">
        <text>adenosine 5'-phosphoramidate + H2O = NH4(+) + AMP</text>
        <dbReference type="Rhea" id="RHEA:67916"/>
        <dbReference type="ChEBI" id="CHEBI:15377"/>
        <dbReference type="ChEBI" id="CHEBI:28938"/>
        <dbReference type="ChEBI" id="CHEBI:57890"/>
        <dbReference type="ChEBI" id="CHEBI:456215"/>
    </reaction>
</comment>
<evidence type="ECO:0000256" key="1">
    <source>
        <dbReference type="ARBA" id="ARBA00022741"/>
    </source>
</evidence>
<evidence type="ECO:0000256" key="7">
    <source>
        <dbReference type="PROSITE-ProRule" id="PRU00464"/>
    </source>
</evidence>
<keyword evidence="1" id="KW-0547">Nucleotide-binding</keyword>
<dbReference type="PROSITE" id="PS51084">
    <property type="entry name" value="HIT_2"/>
    <property type="match status" value="1"/>
</dbReference>
<dbReference type="GeneID" id="115632855"/>
<evidence type="ECO:0000259" key="8">
    <source>
        <dbReference type="PROSITE" id="PS51084"/>
    </source>
</evidence>
<dbReference type="RefSeq" id="XP_030385975.1">
    <property type="nucleotide sequence ID" value="XM_030530115.1"/>
</dbReference>
<dbReference type="OrthoDB" id="275748at2759"/>
<protein>
    <recommendedName>
        <fullName evidence="5">Adenosine 5'-monophosphoramidase HINT3</fullName>
    </recommendedName>
    <alternativeName>
        <fullName evidence="6">Histidine triad nucleotide-binding protein 3</fullName>
    </alternativeName>
</protein>
<feature type="domain" description="HIT" evidence="8">
    <location>
        <begin position="7"/>
        <end position="115"/>
    </location>
</feature>
<proteinExistence type="inferred from homology"/>
<dbReference type="SUPFAM" id="SSF54197">
    <property type="entry name" value="HIT-like"/>
    <property type="match status" value="1"/>
</dbReference>
<evidence type="ECO:0000313" key="10">
    <source>
        <dbReference type="RefSeq" id="XP_030385975.1"/>
    </source>
</evidence>